<dbReference type="Gene3D" id="3.40.50.1000">
    <property type="entry name" value="HAD superfamily/HAD-like"/>
    <property type="match status" value="1"/>
</dbReference>
<comment type="pathway">
    <text evidence="2">Glycan biosynthesis; trehalose biosynthesis.</text>
</comment>
<dbReference type="EC" id="3.1.3.12" evidence="2"/>
<reference evidence="3 5" key="1">
    <citation type="submission" date="2016-05" db="EMBL/GenBank/DDBJ databases">
        <title>Complete Genome and Methylome Analysis of Psychrotrophic Bacterial Isolates from Antarctic Lake Untersee.</title>
        <authorList>
            <person name="Fomenkov A."/>
            <person name="Akimov V.N."/>
            <person name="Vasilyeva L.V."/>
            <person name="Andersen D."/>
            <person name="Vincze T."/>
            <person name="Roberts R.J."/>
        </authorList>
    </citation>
    <scope>NUCLEOTIDE SEQUENCE [LARGE SCALE GENOMIC DNA]</scope>
    <source>
        <strain evidence="3 5">U14-5</strain>
    </source>
</reference>
<dbReference type="InterPro" id="IPR023214">
    <property type="entry name" value="HAD_sf"/>
</dbReference>
<dbReference type="Gene3D" id="3.30.70.1020">
    <property type="entry name" value="Trehalose-6-phosphate phosphatase related protein, domain 2"/>
    <property type="match status" value="1"/>
</dbReference>
<dbReference type="AlphaFoldDB" id="A0A1L7AFK4"/>
<proteinExistence type="inferred from homology"/>
<dbReference type="STRING" id="257708.RGI145_11145"/>
<protein>
    <recommendedName>
        <fullName evidence="2">Trehalose 6-phosphate phosphatase</fullName>
        <ecNumber evidence="2">3.1.3.12</ecNumber>
    </recommendedName>
</protein>
<evidence type="ECO:0000313" key="6">
    <source>
        <dbReference type="Proteomes" id="UP001258945"/>
    </source>
</evidence>
<evidence type="ECO:0000256" key="1">
    <source>
        <dbReference type="ARBA" id="ARBA00022801"/>
    </source>
</evidence>
<dbReference type="EMBL" id="CP015583">
    <property type="protein sequence ID" value="APT57576.1"/>
    <property type="molecule type" value="Genomic_DNA"/>
</dbReference>
<dbReference type="Pfam" id="PF02358">
    <property type="entry name" value="Trehalose_PPase"/>
    <property type="match status" value="1"/>
</dbReference>
<dbReference type="InterPro" id="IPR036412">
    <property type="entry name" value="HAD-like_sf"/>
</dbReference>
<dbReference type="PANTHER" id="PTHR43768:SF3">
    <property type="entry name" value="TREHALOSE 6-PHOSPHATE PHOSPHATASE"/>
    <property type="match status" value="1"/>
</dbReference>
<dbReference type="UniPathway" id="UPA00299"/>
<dbReference type="SUPFAM" id="SSF56784">
    <property type="entry name" value="HAD-like"/>
    <property type="match status" value="1"/>
</dbReference>
<dbReference type="GO" id="GO:0005992">
    <property type="term" value="P:trehalose biosynthetic process"/>
    <property type="evidence" value="ECO:0007669"/>
    <property type="project" value="UniProtKB-UniPathway"/>
</dbReference>
<keyword evidence="1 2" id="KW-0378">Hydrolase</keyword>
<comment type="function">
    <text evidence="2">Removes the phosphate from trehalose 6-phosphate to produce free trehalose.</text>
</comment>
<dbReference type="KEGG" id="rgi:RGI145_11145"/>
<dbReference type="GO" id="GO:0004805">
    <property type="term" value="F:trehalose-phosphatase activity"/>
    <property type="evidence" value="ECO:0007669"/>
    <property type="project" value="UniProtKB-EC"/>
</dbReference>
<reference evidence="4 6" key="2">
    <citation type="journal article" date="2019" name="Microb. Pathog.">
        <title>Comparison of VITEK 2, MALDI-TOF MS, 16S rRNA gene sequencing, and whole-genome sequencing for identification of Roseomonas mucosa.</title>
        <authorList>
            <person name="Rudolph W.W."/>
            <person name="Gunzer F."/>
            <person name="Trauth M."/>
            <person name="Bunk B."/>
            <person name="Bigge R."/>
            <person name="Schrottner P."/>
        </authorList>
    </citation>
    <scope>NUCLEOTIDE SEQUENCE [LARGE SCALE GENOMIC DNA]</scope>
    <source>
        <strain evidence="4 6">DSM 103800</strain>
    </source>
</reference>
<dbReference type="Proteomes" id="UP001258945">
    <property type="component" value="Unassembled WGS sequence"/>
</dbReference>
<dbReference type="InterPro" id="IPR044651">
    <property type="entry name" value="OTSB-like"/>
</dbReference>
<gene>
    <name evidence="4" type="primary">otsB</name>
    <name evidence="3" type="ORF">RGI145_11145</name>
    <name evidence="4" type="ORF">RQ831_02475</name>
</gene>
<dbReference type="NCBIfam" id="TIGR00685">
    <property type="entry name" value="T6PP"/>
    <property type="match status" value="1"/>
</dbReference>
<keyword evidence="6" id="KW-1185">Reference proteome</keyword>
<organism evidence="3 5">
    <name type="scientific">Roseomonas gilardii</name>
    <dbReference type="NCBI Taxonomy" id="257708"/>
    <lineage>
        <taxon>Bacteria</taxon>
        <taxon>Pseudomonadati</taxon>
        <taxon>Pseudomonadota</taxon>
        <taxon>Alphaproteobacteria</taxon>
        <taxon>Acetobacterales</taxon>
        <taxon>Roseomonadaceae</taxon>
        <taxon>Roseomonas</taxon>
    </lineage>
</organism>
<keyword evidence="2" id="KW-0479">Metal-binding</keyword>
<comment type="similarity">
    <text evidence="2">Belongs to the trehalose phosphatase family.</text>
</comment>
<evidence type="ECO:0000313" key="3">
    <source>
        <dbReference type="EMBL" id="APT57576.1"/>
    </source>
</evidence>
<evidence type="ECO:0000313" key="4">
    <source>
        <dbReference type="EMBL" id="MDT8329901.1"/>
    </source>
</evidence>
<accession>A0A1L7AFK4</accession>
<dbReference type="PANTHER" id="PTHR43768">
    <property type="entry name" value="TREHALOSE 6-PHOSPHATE PHOSPHATASE"/>
    <property type="match status" value="1"/>
</dbReference>
<evidence type="ECO:0000256" key="2">
    <source>
        <dbReference type="RuleBase" id="RU361117"/>
    </source>
</evidence>
<keyword evidence="2" id="KW-0460">Magnesium</keyword>
<reference evidence="4" key="3">
    <citation type="submission" date="2023-09" db="EMBL/GenBank/DDBJ databases">
        <authorList>
            <person name="Schober I."/>
            <person name="Bunk B."/>
        </authorList>
    </citation>
    <scope>NUCLEOTIDE SEQUENCE</scope>
    <source>
        <strain evidence="4">DSM 103800</strain>
    </source>
</reference>
<dbReference type="InterPro" id="IPR003337">
    <property type="entry name" value="Trehalose_PPase"/>
</dbReference>
<sequence>MADVIPEAGLPPLPGPESALFLDFDGTLVEIAARPDLVVVPPDLPSVLQRLSNALGGALAIVTGRGLEVVRGFLPVPGLVVATEHGAVLDPPDAASPPLPSPPAAWREAADRFAAAHPGALAEHKRHGLVLHYRLAPEAGEAAHALAEAMAAELPDDFRVVPAHAAYEVRPRFADKGKAVHRLMARAAFAGRKPIFVGDDVTDEDGITAAYAMDGIGYRIPEDFSGQPARFRAWLARAADALEAGQGPRRPGGG</sequence>
<dbReference type="Proteomes" id="UP000185494">
    <property type="component" value="Chromosome 1"/>
</dbReference>
<dbReference type="GO" id="GO:0046872">
    <property type="term" value="F:metal ion binding"/>
    <property type="evidence" value="ECO:0007669"/>
    <property type="project" value="UniProtKB-KW"/>
</dbReference>
<dbReference type="EMBL" id="JAVVDO010000002">
    <property type="protein sequence ID" value="MDT8329901.1"/>
    <property type="molecule type" value="Genomic_DNA"/>
</dbReference>
<dbReference type="RefSeq" id="WP_075798402.1">
    <property type="nucleotide sequence ID" value="NZ_CP015583.1"/>
</dbReference>
<comment type="cofactor">
    <cofactor evidence="2">
        <name>Mg(2+)</name>
        <dbReference type="ChEBI" id="CHEBI:18420"/>
    </cofactor>
</comment>
<evidence type="ECO:0000313" key="5">
    <source>
        <dbReference type="Proteomes" id="UP000185494"/>
    </source>
</evidence>
<comment type="catalytic activity">
    <reaction evidence="2">
        <text>alpha,alpha-trehalose 6-phosphate + H2O = alpha,alpha-trehalose + phosphate</text>
        <dbReference type="Rhea" id="RHEA:23420"/>
        <dbReference type="ChEBI" id="CHEBI:15377"/>
        <dbReference type="ChEBI" id="CHEBI:16551"/>
        <dbReference type="ChEBI" id="CHEBI:43474"/>
        <dbReference type="ChEBI" id="CHEBI:58429"/>
        <dbReference type="EC" id="3.1.3.12"/>
    </reaction>
</comment>
<dbReference type="eggNOG" id="COG1877">
    <property type="taxonomic scope" value="Bacteria"/>
</dbReference>
<name>A0A1L7AFK4_9PROT</name>